<evidence type="ECO:0000313" key="1">
    <source>
        <dbReference type="EMBL" id="JAE28861.1"/>
    </source>
</evidence>
<proteinExistence type="predicted"/>
<sequence>MSHIKFSRTRTLQLVIIVLNEGRKSKLMAHQCFIWITVSFI</sequence>
<reference evidence="1" key="2">
    <citation type="journal article" date="2015" name="Data Brief">
        <title>Shoot transcriptome of the giant reed, Arundo donax.</title>
        <authorList>
            <person name="Barrero R.A."/>
            <person name="Guerrero F.D."/>
            <person name="Moolhuijzen P."/>
            <person name="Goolsby J.A."/>
            <person name="Tidwell J."/>
            <person name="Bellgard S.E."/>
            <person name="Bellgard M.I."/>
        </authorList>
    </citation>
    <scope>NUCLEOTIDE SEQUENCE</scope>
    <source>
        <tissue evidence="1">Shoot tissue taken approximately 20 cm above the soil surface</tissue>
    </source>
</reference>
<dbReference type="EMBL" id="GBRH01169035">
    <property type="protein sequence ID" value="JAE28861.1"/>
    <property type="molecule type" value="Transcribed_RNA"/>
</dbReference>
<protein>
    <submittedName>
        <fullName evidence="1">Uncharacterized protein</fullName>
    </submittedName>
</protein>
<dbReference type="AlphaFoldDB" id="A0A0A9H1Z9"/>
<name>A0A0A9H1Z9_ARUDO</name>
<accession>A0A0A9H1Z9</accession>
<organism evidence="1">
    <name type="scientific">Arundo donax</name>
    <name type="common">Giant reed</name>
    <name type="synonym">Donax arundinaceus</name>
    <dbReference type="NCBI Taxonomy" id="35708"/>
    <lineage>
        <taxon>Eukaryota</taxon>
        <taxon>Viridiplantae</taxon>
        <taxon>Streptophyta</taxon>
        <taxon>Embryophyta</taxon>
        <taxon>Tracheophyta</taxon>
        <taxon>Spermatophyta</taxon>
        <taxon>Magnoliopsida</taxon>
        <taxon>Liliopsida</taxon>
        <taxon>Poales</taxon>
        <taxon>Poaceae</taxon>
        <taxon>PACMAD clade</taxon>
        <taxon>Arundinoideae</taxon>
        <taxon>Arundineae</taxon>
        <taxon>Arundo</taxon>
    </lineage>
</organism>
<reference evidence="1" key="1">
    <citation type="submission" date="2014-09" db="EMBL/GenBank/DDBJ databases">
        <authorList>
            <person name="Magalhaes I.L.F."/>
            <person name="Oliveira U."/>
            <person name="Santos F.R."/>
            <person name="Vidigal T.H.D.A."/>
            <person name="Brescovit A.D."/>
            <person name="Santos A.J."/>
        </authorList>
    </citation>
    <scope>NUCLEOTIDE SEQUENCE</scope>
    <source>
        <tissue evidence="1">Shoot tissue taken approximately 20 cm above the soil surface</tissue>
    </source>
</reference>